<evidence type="ECO:0000256" key="10">
    <source>
        <dbReference type="ARBA" id="ARBA00029409"/>
    </source>
</evidence>
<dbReference type="KEGG" id="paby:Ga0080574_TMP4680"/>
<dbReference type="GO" id="GO:0016301">
    <property type="term" value="F:kinase activity"/>
    <property type="evidence" value="ECO:0007669"/>
    <property type="project" value="UniProtKB-KW"/>
</dbReference>
<dbReference type="OrthoDB" id="9808041at2"/>
<evidence type="ECO:0000259" key="13">
    <source>
        <dbReference type="PROSITE" id="PS00794"/>
    </source>
</evidence>
<dbReference type="AlphaFoldDB" id="A0A1P8V032"/>
<comment type="function">
    <text evidence="10">Catalyzes the transfer of pyrophosphate from adenosine triphosphate (ATP) to 6-hydroxymethyl-7,8-dihydropterin, an enzymatic step in folate biosynthesis pathway.</text>
</comment>
<evidence type="ECO:0000256" key="2">
    <source>
        <dbReference type="ARBA" id="ARBA00005810"/>
    </source>
</evidence>
<comment type="pathway">
    <text evidence="1">Cofactor biosynthesis; tetrahydrofolate biosynthesis; 2-amino-4-hydroxy-6-hydroxymethyl-7,8-dihydropteridine diphosphate from 7,8-dihydroneopterin triphosphate: step 4/4.</text>
</comment>
<dbReference type="PANTHER" id="PTHR43071:SF1">
    <property type="entry name" value="2-AMINO-4-HYDROXY-6-HYDROXYMETHYLDIHYDROPTERIDINE PYROPHOSPHOKINASE"/>
    <property type="match status" value="1"/>
</dbReference>
<evidence type="ECO:0000313" key="15">
    <source>
        <dbReference type="Proteomes" id="UP000187059"/>
    </source>
</evidence>
<sequence length="181" mass="19625">MIALGANLPSAAGGPADTLRAALADLPRHSLALRDVSRFYATPCFPEGAGPDYVNACALLDGPDDPEKVLAALHAIEAEHGRARLQRWGSRSLDLDLLAMGDTVLPDATSQAEWRSLPLREQGRRSPERLILPHPRIQDRAFVLVPLCDIAPDWRHPLLGQSVRALCDALPEADRAAVRPL</sequence>
<dbReference type="GO" id="GO:0003848">
    <property type="term" value="F:2-amino-4-hydroxy-6-hydroxymethyldihydropteridine diphosphokinase activity"/>
    <property type="evidence" value="ECO:0007669"/>
    <property type="project" value="UniProtKB-EC"/>
</dbReference>
<dbReference type="EMBL" id="CP015093">
    <property type="protein sequence ID" value="APZ55014.1"/>
    <property type="molecule type" value="Genomic_DNA"/>
</dbReference>
<evidence type="ECO:0000256" key="11">
    <source>
        <dbReference type="ARBA" id="ARBA00029766"/>
    </source>
</evidence>
<accession>A0A1P8V032</accession>
<dbReference type="UniPathway" id="UPA00077">
    <property type="reaction ID" value="UER00155"/>
</dbReference>
<dbReference type="PROSITE" id="PS00794">
    <property type="entry name" value="HPPK"/>
    <property type="match status" value="1"/>
</dbReference>
<evidence type="ECO:0000256" key="1">
    <source>
        <dbReference type="ARBA" id="ARBA00005051"/>
    </source>
</evidence>
<dbReference type="STRING" id="1250539.Ga0080574_TMP4680"/>
<dbReference type="RefSeq" id="WP_076705344.1">
    <property type="nucleotide sequence ID" value="NZ_CP015093.1"/>
</dbReference>
<dbReference type="GO" id="GO:0046656">
    <property type="term" value="P:folic acid biosynthetic process"/>
    <property type="evidence" value="ECO:0007669"/>
    <property type="project" value="UniProtKB-KW"/>
</dbReference>
<dbReference type="SUPFAM" id="SSF55083">
    <property type="entry name" value="6-hydroxymethyl-7,8-dihydropterin pyrophosphokinase, HPPK"/>
    <property type="match status" value="1"/>
</dbReference>
<dbReference type="NCBIfam" id="TIGR01498">
    <property type="entry name" value="folK"/>
    <property type="match status" value="1"/>
</dbReference>
<evidence type="ECO:0000256" key="6">
    <source>
        <dbReference type="ARBA" id="ARBA00022741"/>
    </source>
</evidence>
<dbReference type="CDD" id="cd00483">
    <property type="entry name" value="HPPK"/>
    <property type="match status" value="1"/>
</dbReference>
<evidence type="ECO:0000256" key="9">
    <source>
        <dbReference type="ARBA" id="ARBA00022909"/>
    </source>
</evidence>
<feature type="domain" description="7,8-dihydro-6-hydroxymethylpterin-pyrophosphokinase" evidence="13">
    <location>
        <begin position="87"/>
        <end position="98"/>
    </location>
</feature>
<keyword evidence="8" id="KW-0067">ATP-binding</keyword>
<dbReference type="GO" id="GO:0046654">
    <property type="term" value="P:tetrahydrofolate biosynthetic process"/>
    <property type="evidence" value="ECO:0007669"/>
    <property type="project" value="UniProtKB-UniPathway"/>
</dbReference>
<reference evidence="14 15" key="1">
    <citation type="submission" date="2016-04" db="EMBL/GenBank/DDBJ databases">
        <title>Deep-sea bacteria in the southern Pacific.</title>
        <authorList>
            <person name="Tang K."/>
        </authorList>
    </citation>
    <scope>NUCLEOTIDE SEQUENCE [LARGE SCALE GENOMIC DNA]</scope>
    <source>
        <strain evidence="14 15">JLT2014</strain>
    </source>
</reference>
<dbReference type="Gene3D" id="3.30.70.560">
    <property type="entry name" value="7,8-Dihydro-6-hydroxymethylpterin-pyrophosphokinase HPPK"/>
    <property type="match status" value="1"/>
</dbReference>
<keyword evidence="9" id="KW-0289">Folate biosynthesis</keyword>
<protein>
    <recommendedName>
        <fullName evidence="4">2-amino-4-hydroxy-6-hydroxymethyldihydropteridine pyrophosphokinase</fullName>
        <ecNumber evidence="3">2.7.6.3</ecNumber>
    </recommendedName>
    <alternativeName>
        <fullName evidence="11">6-hydroxymethyl-7,8-dihydropterin pyrophosphokinase</fullName>
    </alternativeName>
    <alternativeName>
        <fullName evidence="12">7,8-dihydro-6-hydroxymethylpterin-pyrophosphokinase</fullName>
    </alternativeName>
</protein>
<proteinExistence type="inferred from homology"/>
<evidence type="ECO:0000313" key="14">
    <source>
        <dbReference type="EMBL" id="APZ55014.1"/>
    </source>
</evidence>
<dbReference type="EC" id="2.7.6.3" evidence="3"/>
<comment type="similarity">
    <text evidence="2">Belongs to the HPPK family.</text>
</comment>
<organism evidence="14 15">
    <name type="scientific">Salipiger abyssi</name>
    <dbReference type="NCBI Taxonomy" id="1250539"/>
    <lineage>
        <taxon>Bacteria</taxon>
        <taxon>Pseudomonadati</taxon>
        <taxon>Pseudomonadota</taxon>
        <taxon>Alphaproteobacteria</taxon>
        <taxon>Rhodobacterales</taxon>
        <taxon>Roseobacteraceae</taxon>
        <taxon>Salipiger</taxon>
    </lineage>
</organism>
<keyword evidence="6" id="KW-0547">Nucleotide-binding</keyword>
<evidence type="ECO:0000256" key="5">
    <source>
        <dbReference type="ARBA" id="ARBA00022679"/>
    </source>
</evidence>
<evidence type="ECO:0000256" key="3">
    <source>
        <dbReference type="ARBA" id="ARBA00013253"/>
    </source>
</evidence>
<evidence type="ECO:0000256" key="8">
    <source>
        <dbReference type="ARBA" id="ARBA00022840"/>
    </source>
</evidence>
<dbReference type="InterPro" id="IPR035907">
    <property type="entry name" value="Hppk_sf"/>
</dbReference>
<keyword evidence="15" id="KW-1185">Reference proteome</keyword>
<dbReference type="GO" id="GO:0005524">
    <property type="term" value="F:ATP binding"/>
    <property type="evidence" value="ECO:0007669"/>
    <property type="project" value="UniProtKB-KW"/>
</dbReference>
<name>A0A1P8V032_9RHOB</name>
<evidence type="ECO:0000256" key="7">
    <source>
        <dbReference type="ARBA" id="ARBA00022777"/>
    </source>
</evidence>
<dbReference type="PANTHER" id="PTHR43071">
    <property type="entry name" value="2-AMINO-4-HYDROXY-6-HYDROXYMETHYLDIHYDROPTERIDINE PYROPHOSPHOKINASE"/>
    <property type="match status" value="1"/>
</dbReference>
<gene>
    <name evidence="14" type="ORF">Ga0080574_TMP4680</name>
</gene>
<dbReference type="InterPro" id="IPR000550">
    <property type="entry name" value="Hppk"/>
</dbReference>
<keyword evidence="5 14" id="KW-0808">Transferase</keyword>
<dbReference type="Proteomes" id="UP000187059">
    <property type="component" value="Chromosome"/>
</dbReference>
<evidence type="ECO:0000256" key="12">
    <source>
        <dbReference type="ARBA" id="ARBA00033413"/>
    </source>
</evidence>
<dbReference type="Pfam" id="PF01288">
    <property type="entry name" value="HPPK"/>
    <property type="match status" value="1"/>
</dbReference>
<keyword evidence="7 14" id="KW-0418">Kinase</keyword>
<evidence type="ECO:0000256" key="4">
    <source>
        <dbReference type="ARBA" id="ARBA00016218"/>
    </source>
</evidence>